<dbReference type="RefSeq" id="XP_030983902.1">
    <property type="nucleotide sequence ID" value="XM_031124872.1"/>
</dbReference>
<sequence>MSLGVAIQSAVFYVIACTPCTGARARSKAKARARRERQEKDRLEAENPGLYRHPSPFNTSPHWDEEIAMGPSLPKKSGSGRNTSSQRRLTSASSGKDTTRSDSTIAISPSISTVPPAKLAKSATMPASAPSTSEHSPPNPGSSSTFVPDGDTSLSRTVSENWNLKRYQREDEELWGYDIPTNHATDTSRPAQKIMDAIAKAGSSAGRLLDSTLLLAGSGGGKDRNSIGELREITNEDRRNFYSPSTPTTTTFSNYRNPPVNDYHPPVVSSSPAHKDEMSWLRQPPPAVKIMEAKVPVSRSASLASTVSRRSHFPGSSANNLSESGLGRVVGERLVGAKLRNGEQFPAGRTPSSGSGPRAGGRPRRTTVSSSRSKQSQLSFSHDSSSDDESSEIEAPRTSRRQLAKPSMAPVEAVDDAQDGHASQRPKLETIVSSDLSNSSKQTDLVLSPMESIVGIDPRKADTKLATETKDMAERPSGRSIDSGMALSV</sequence>
<evidence type="ECO:0000256" key="1">
    <source>
        <dbReference type="SAM" id="MobiDB-lite"/>
    </source>
</evidence>
<feature type="compositionally biased region" description="Low complexity" evidence="1">
    <location>
        <begin position="346"/>
        <end position="356"/>
    </location>
</feature>
<feature type="compositionally biased region" description="Basic and acidic residues" evidence="1">
    <location>
        <begin position="458"/>
        <end position="477"/>
    </location>
</feature>
<feature type="compositionally biased region" description="Low complexity" evidence="1">
    <location>
        <begin position="366"/>
        <end position="383"/>
    </location>
</feature>
<feature type="region of interest" description="Disordered" evidence="1">
    <location>
        <begin position="24"/>
        <end position="157"/>
    </location>
</feature>
<proteinExistence type="predicted"/>
<dbReference type="GeneID" id="41959781"/>
<feature type="region of interest" description="Disordered" evidence="1">
    <location>
        <begin position="239"/>
        <end position="260"/>
    </location>
</feature>
<dbReference type="KEGG" id="pgri:PgNI_04830"/>
<keyword evidence="2" id="KW-1185">Reference proteome</keyword>
<feature type="compositionally biased region" description="Polar residues" evidence="1">
    <location>
        <begin position="141"/>
        <end position="157"/>
    </location>
</feature>
<feature type="compositionally biased region" description="Basic residues" evidence="1">
    <location>
        <begin position="25"/>
        <end position="35"/>
    </location>
</feature>
<feature type="compositionally biased region" description="Low complexity" evidence="1">
    <location>
        <begin position="241"/>
        <end position="255"/>
    </location>
</feature>
<dbReference type="Proteomes" id="UP000515153">
    <property type="component" value="Unplaced"/>
</dbReference>
<dbReference type="AlphaFoldDB" id="A0A6P8B9P6"/>
<feature type="compositionally biased region" description="Polar residues" evidence="1">
    <location>
        <begin position="304"/>
        <end position="323"/>
    </location>
</feature>
<feature type="region of interest" description="Disordered" evidence="1">
    <location>
        <begin position="304"/>
        <end position="324"/>
    </location>
</feature>
<reference evidence="3" key="1">
    <citation type="journal article" date="2019" name="Mol. Biol. Evol.">
        <title>Blast fungal genomes show frequent chromosomal changes, gene gains and losses, and effector gene turnover.</title>
        <authorList>
            <person name="Gomez Luciano L.B."/>
            <person name="Jason Tsai I."/>
            <person name="Chuma I."/>
            <person name="Tosa Y."/>
            <person name="Chen Y.H."/>
            <person name="Li J.Y."/>
            <person name="Li M.Y."/>
            <person name="Jade Lu M.Y."/>
            <person name="Nakayashiki H."/>
            <person name="Li W.H."/>
        </authorList>
    </citation>
    <scope>NUCLEOTIDE SEQUENCE</scope>
    <source>
        <strain evidence="3">NI907</strain>
    </source>
</reference>
<gene>
    <name evidence="3" type="ORF">PgNI_04830</name>
</gene>
<name>A0A6P8B9P6_PYRGI</name>
<evidence type="ECO:0000313" key="3">
    <source>
        <dbReference type="RefSeq" id="XP_030983902.1"/>
    </source>
</evidence>
<protein>
    <recommendedName>
        <fullName evidence="4">Signal peptide-containing protein</fullName>
    </recommendedName>
</protein>
<accession>A0A6P8B9P6</accession>
<feature type="region of interest" description="Disordered" evidence="1">
    <location>
        <begin position="458"/>
        <end position="489"/>
    </location>
</feature>
<organism evidence="2 3">
    <name type="scientific">Pyricularia grisea</name>
    <name type="common">Crabgrass-specific blast fungus</name>
    <name type="synonym">Magnaporthe grisea</name>
    <dbReference type="NCBI Taxonomy" id="148305"/>
    <lineage>
        <taxon>Eukaryota</taxon>
        <taxon>Fungi</taxon>
        <taxon>Dikarya</taxon>
        <taxon>Ascomycota</taxon>
        <taxon>Pezizomycotina</taxon>
        <taxon>Sordariomycetes</taxon>
        <taxon>Sordariomycetidae</taxon>
        <taxon>Magnaporthales</taxon>
        <taxon>Pyriculariaceae</taxon>
        <taxon>Pyricularia</taxon>
    </lineage>
</organism>
<feature type="compositionally biased region" description="Low complexity" evidence="1">
    <location>
        <begin position="120"/>
        <end position="133"/>
    </location>
</feature>
<feature type="compositionally biased region" description="Polar residues" evidence="1">
    <location>
        <begin position="431"/>
        <end position="444"/>
    </location>
</feature>
<feature type="compositionally biased region" description="Polar residues" evidence="1">
    <location>
        <begin position="79"/>
        <end position="113"/>
    </location>
</feature>
<reference evidence="3" key="3">
    <citation type="submission" date="2025-08" db="UniProtKB">
        <authorList>
            <consortium name="RefSeq"/>
        </authorList>
    </citation>
    <scope>IDENTIFICATION</scope>
    <source>
        <strain evidence="3">NI907</strain>
    </source>
</reference>
<evidence type="ECO:0000313" key="2">
    <source>
        <dbReference type="Proteomes" id="UP000515153"/>
    </source>
</evidence>
<feature type="region of interest" description="Disordered" evidence="1">
    <location>
        <begin position="340"/>
        <end position="444"/>
    </location>
</feature>
<evidence type="ECO:0008006" key="4">
    <source>
        <dbReference type="Google" id="ProtNLM"/>
    </source>
</evidence>
<dbReference type="OrthoDB" id="506431at2759"/>
<reference evidence="3" key="2">
    <citation type="submission" date="2019-10" db="EMBL/GenBank/DDBJ databases">
        <authorList>
            <consortium name="NCBI Genome Project"/>
        </authorList>
    </citation>
    <scope>NUCLEOTIDE SEQUENCE</scope>
    <source>
        <strain evidence="3">NI907</strain>
    </source>
</reference>
<feature type="compositionally biased region" description="Basic and acidic residues" evidence="1">
    <location>
        <begin position="36"/>
        <end position="45"/>
    </location>
</feature>